<keyword evidence="1" id="KW-0472">Membrane</keyword>
<dbReference type="EMBL" id="LHXV01000035">
    <property type="protein sequence ID" value="KXB00953.1"/>
    <property type="molecule type" value="Genomic_DNA"/>
</dbReference>
<dbReference type="AlphaFoldDB" id="A0A133V3E3"/>
<gene>
    <name evidence="2" type="ORF">AKJ41_03325</name>
</gene>
<evidence type="ECO:0000313" key="3">
    <source>
        <dbReference type="Proteomes" id="UP000070344"/>
    </source>
</evidence>
<sequence length="77" mass="9022">MSKITENIRILWNRKRRGLLATIVSLLSVTFWYLLYFSGIFNLNPVLYLLVFVLFSAVPFYFGKKLIRFLEGLSKDG</sequence>
<keyword evidence="1" id="KW-1133">Transmembrane helix</keyword>
<reference evidence="2 3" key="1">
    <citation type="journal article" date="2016" name="Sci. Rep.">
        <title>Metabolic traits of an uncultured archaeal lineage -MSBL1- from brine pools of the Red Sea.</title>
        <authorList>
            <person name="Mwirichia R."/>
            <person name="Alam I."/>
            <person name="Rashid M."/>
            <person name="Vinu M."/>
            <person name="Ba-Alawi W."/>
            <person name="Anthony Kamau A."/>
            <person name="Kamanda Ngugi D."/>
            <person name="Goker M."/>
            <person name="Klenk H.P."/>
            <person name="Bajic V."/>
            <person name="Stingl U."/>
        </authorList>
    </citation>
    <scope>NUCLEOTIDE SEQUENCE [LARGE SCALE GENOMIC DNA]</scope>
    <source>
        <strain evidence="2">SCGC-AAA259O05</strain>
    </source>
</reference>
<feature type="transmembrane region" description="Helical" evidence="1">
    <location>
        <begin position="20"/>
        <end position="40"/>
    </location>
</feature>
<accession>A0A133V3E3</accession>
<keyword evidence="1" id="KW-0812">Transmembrane</keyword>
<evidence type="ECO:0000313" key="2">
    <source>
        <dbReference type="EMBL" id="KXB00953.1"/>
    </source>
</evidence>
<comment type="caution">
    <text evidence="2">The sequence shown here is derived from an EMBL/GenBank/DDBJ whole genome shotgun (WGS) entry which is preliminary data.</text>
</comment>
<feature type="transmembrane region" description="Helical" evidence="1">
    <location>
        <begin position="46"/>
        <end position="63"/>
    </location>
</feature>
<organism evidence="2 3">
    <name type="scientific">candidate division MSBL1 archaeon SCGC-AAA259O05</name>
    <dbReference type="NCBI Taxonomy" id="1698271"/>
    <lineage>
        <taxon>Archaea</taxon>
        <taxon>Methanobacteriati</taxon>
        <taxon>Methanobacteriota</taxon>
        <taxon>candidate division MSBL1</taxon>
    </lineage>
</organism>
<name>A0A133V3E3_9EURY</name>
<protein>
    <submittedName>
        <fullName evidence="2">Uncharacterized protein</fullName>
    </submittedName>
</protein>
<evidence type="ECO:0000256" key="1">
    <source>
        <dbReference type="SAM" id="Phobius"/>
    </source>
</evidence>
<keyword evidence="3" id="KW-1185">Reference proteome</keyword>
<proteinExistence type="predicted"/>
<dbReference type="Proteomes" id="UP000070344">
    <property type="component" value="Unassembled WGS sequence"/>
</dbReference>